<protein>
    <recommendedName>
        <fullName evidence="3">Tetratricopeptide repeat protein</fullName>
    </recommendedName>
</protein>
<accession>A0A1G5RTM0</accession>
<evidence type="ECO:0008006" key="3">
    <source>
        <dbReference type="Google" id="ProtNLM"/>
    </source>
</evidence>
<dbReference type="SUPFAM" id="SSF48452">
    <property type="entry name" value="TPR-like"/>
    <property type="match status" value="1"/>
</dbReference>
<dbReference type="InterPro" id="IPR011990">
    <property type="entry name" value="TPR-like_helical_dom_sf"/>
</dbReference>
<evidence type="ECO:0000313" key="2">
    <source>
        <dbReference type="Proteomes" id="UP000199428"/>
    </source>
</evidence>
<proteinExistence type="predicted"/>
<dbReference type="Proteomes" id="UP000199428">
    <property type="component" value="Unassembled WGS sequence"/>
</dbReference>
<dbReference type="AlphaFoldDB" id="A0A1G5RTM0"/>
<dbReference type="EMBL" id="FMWK01000003">
    <property type="protein sequence ID" value="SCZ77347.1"/>
    <property type="molecule type" value="Genomic_DNA"/>
</dbReference>
<dbReference type="RefSeq" id="WP_090161231.1">
    <property type="nucleotide sequence ID" value="NZ_FMWK01000003.1"/>
</dbReference>
<reference evidence="1 2" key="1">
    <citation type="submission" date="2016-10" db="EMBL/GenBank/DDBJ databases">
        <authorList>
            <person name="de Groot N.N."/>
        </authorList>
    </citation>
    <scope>NUCLEOTIDE SEQUENCE [LARGE SCALE GENOMIC DNA]</scope>
    <source>
        <strain evidence="1 2">DSM 10317</strain>
    </source>
</reference>
<organism evidence="1 2">
    <name type="scientific">Pseudobutyrivibrio xylanivorans</name>
    <dbReference type="NCBI Taxonomy" id="185007"/>
    <lineage>
        <taxon>Bacteria</taxon>
        <taxon>Bacillati</taxon>
        <taxon>Bacillota</taxon>
        <taxon>Clostridia</taxon>
        <taxon>Lachnospirales</taxon>
        <taxon>Lachnospiraceae</taxon>
        <taxon>Pseudobutyrivibrio</taxon>
    </lineage>
</organism>
<gene>
    <name evidence="1" type="ORF">SAMN02910350_00689</name>
</gene>
<name>A0A1G5RTM0_PSEXY</name>
<sequence length="277" mass="31592">MSTLIYCKNALSATPYYIEEAALNVYSLEELSYYILNNVYLLSSKLMSPELCNWVGRELKEPKLAAELQGLVQNNAPLHIFVGHILGSNGYASNKEIKDILAIIATFENKSEAERKKLRADRLMAKDKLVDAIYEYETLLADDVAKTMPKIVEGDVYHNLGCAFSRLFFFTEAMQCFDEAYKRNQKKQSLHCLLYAARCAKDKLAFDQYVSKYLVSKEDVDQVLSTVSTATANENILEFDRAINELVNDDYKREGTVNAVSSVVKNWKDEYIKYCKI</sequence>
<dbReference type="Gene3D" id="1.25.40.10">
    <property type="entry name" value="Tetratricopeptide repeat domain"/>
    <property type="match status" value="1"/>
</dbReference>
<evidence type="ECO:0000313" key="1">
    <source>
        <dbReference type="EMBL" id="SCZ77347.1"/>
    </source>
</evidence>